<evidence type="ECO:0000313" key="4">
    <source>
        <dbReference type="Proteomes" id="UP000004913"/>
    </source>
</evidence>
<keyword evidence="4" id="KW-1185">Reference proteome</keyword>
<name>F5IZK8_9BACT</name>
<dbReference type="RefSeq" id="WP_006800056.1">
    <property type="nucleotide sequence ID" value="NZ_GL891984.1"/>
</dbReference>
<proteinExistence type="predicted"/>
<sequence length="475" mass="53351">MVTRRNFLKKAGIATAGLAISSIGSVSALSEESLKRVNGANGKINLACVGIGYRGSDIIKEFEKTGLANVVALCDVDMGAKHTQEIMGKFPKAKRFKDFREMFDKMGNEIEAVSVGTPDHSHFPICMMAMAYGKHVYVEKPMGRTFYEAELMMQAAKKYPNVVTQVGNQGHSEANYFQFKAWKEAGIIKDVTEVVAHMNSPRRWHGWDTNIYKLPEGQPIPQGMDWNTWLMAIPYHDYSDKYHYGNWRCWYDFGMGALGDWGAHILDTVHEFLDLGLPYEINPVMLEGHNDYFFPMSSTIQFRFPRRGDMPPLDITWYDGVNNQPKLPNGYGTSELDPNIPTVAGGKMEARKLNPGKIIYSKDLIFKGGSHGSTLSIIPEEKAKEMASRLPEVPESTSNHFANFLLACQGKEKTRSPFEVFGPLSQVFSLGVMAQRLNVPIKFDRNTKVVTNNAFANDMLAGVPPRKGWEDFYKV</sequence>
<dbReference type="GO" id="GO:0000166">
    <property type="term" value="F:nucleotide binding"/>
    <property type="evidence" value="ECO:0007669"/>
    <property type="project" value="InterPro"/>
</dbReference>
<dbReference type="PANTHER" id="PTHR43818:SF3">
    <property type="entry name" value="OXIDOREDUCTASE-RELATED"/>
    <property type="match status" value="1"/>
</dbReference>
<dbReference type="InterPro" id="IPR006311">
    <property type="entry name" value="TAT_signal"/>
</dbReference>
<feature type="domain" description="Gfo/Idh/MocA-like oxidoreductase bacterial type C-terminal" evidence="2">
    <location>
        <begin position="216"/>
        <end position="274"/>
    </location>
</feature>
<evidence type="ECO:0000313" key="3">
    <source>
        <dbReference type="EMBL" id="EGK01132.1"/>
    </source>
</evidence>
<evidence type="ECO:0008006" key="5">
    <source>
        <dbReference type="Google" id="ProtNLM"/>
    </source>
</evidence>
<dbReference type="InterPro" id="IPR050463">
    <property type="entry name" value="Gfo/Idh/MocA_oxidrdct_glycsds"/>
</dbReference>
<dbReference type="eggNOG" id="COG0673">
    <property type="taxonomic scope" value="Bacteria"/>
</dbReference>
<protein>
    <recommendedName>
        <fullName evidence="5">Gfo/Idh/MocA-like oxidoreductase N-terminal domain-containing protein</fullName>
    </recommendedName>
</protein>
<dbReference type="PANTHER" id="PTHR43818">
    <property type="entry name" value="BCDNA.GH03377"/>
    <property type="match status" value="1"/>
</dbReference>
<dbReference type="SUPFAM" id="SSF55347">
    <property type="entry name" value="Glyceraldehyde-3-phosphate dehydrogenase-like, C-terminal domain"/>
    <property type="match status" value="1"/>
</dbReference>
<gene>
    <name evidence="3" type="ORF">HMPREF9455_02525</name>
</gene>
<dbReference type="PROSITE" id="PS51318">
    <property type="entry name" value="TAT"/>
    <property type="match status" value="1"/>
</dbReference>
<organism evidence="3 4">
    <name type="scientific">Dysgonomonas gadei ATCC BAA-286</name>
    <dbReference type="NCBI Taxonomy" id="742766"/>
    <lineage>
        <taxon>Bacteria</taxon>
        <taxon>Pseudomonadati</taxon>
        <taxon>Bacteroidota</taxon>
        <taxon>Bacteroidia</taxon>
        <taxon>Bacteroidales</taxon>
        <taxon>Dysgonomonadaceae</taxon>
        <taxon>Dysgonomonas</taxon>
    </lineage>
</organism>
<dbReference type="Pfam" id="PF01408">
    <property type="entry name" value="GFO_IDH_MocA"/>
    <property type="match status" value="1"/>
</dbReference>
<dbReference type="InterPro" id="IPR043906">
    <property type="entry name" value="Gfo/Idh/MocA_OxRdtase_bact_C"/>
</dbReference>
<dbReference type="STRING" id="742766.HMPREF9455_02525"/>
<dbReference type="OrthoDB" id="726883at2"/>
<dbReference type="Gene3D" id="3.40.50.720">
    <property type="entry name" value="NAD(P)-binding Rossmann-like Domain"/>
    <property type="match status" value="1"/>
</dbReference>
<accession>F5IZK8</accession>
<dbReference type="EMBL" id="ADLV01000030">
    <property type="protein sequence ID" value="EGK01132.1"/>
    <property type="molecule type" value="Genomic_DNA"/>
</dbReference>
<comment type="caution">
    <text evidence="3">The sequence shown here is derived from an EMBL/GenBank/DDBJ whole genome shotgun (WGS) entry which is preliminary data.</text>
</comment>
<dbReference type="InterPro" id="IPR019546">
    <property type="entry name" value="TAT_signal_bac_arc"/>
</dbReference>
<dbReference type="AlphaFoldDB" id="F5IZK8"/>
<dbReference type="Pfam" id="PF19051">
    <property type="entry name" value="GFO_IDH_MocA_C2"/>
    <property type="match status" value="1"/>
</dbReference>
<dbReference type="NCBIfam" id="TIGR01409">
    <property type="entry name" value="TAT_signal_seq"/>
    <property type="match status" value="1"/>
</dbReference>
<dbReference type="Proteomes" id="UP000004913">
    <property type="component" value="Unassembled WGS sequence"/>
</dbReference>
<dbReference type="InterPro" id="IPR000683">
    <property type="entry name" value="Gfo/Idh/MocA-like_OxRdtase_N"/>
</dbReference>
<dbReference type="InterPro" id="IPR036291">
    <property type="entry name" value="NAD(P)-bd_dom_sf"/>
</dbReference>
<evidence type="ECO:0000259" key="2">
    <source>
        <dbReference type="Pfam" id="PF19051"/>
    </source>
</evidence>
<reference evidence="3 4" key="1">
    <citation type="submission" date="2011-04" db="EMBL/GenBank/DDBJ databases">
        <title>The Genome Sequence of Dysgonomonas gadei ATCC BAA-286.</title>
        <authorList>
            <consortium name="The Broad Institute Genome Sequencing Platform"/>
            <person name="Earl A."/>
            <person name="Ward D."/>
            <person name="Feldgarden M."/>
            <person name="Gevers D."/>
            <person name="Pudlo N."/>
            <person name="Martens E."/>
            <person name="Allen-Vercoe E."/>
            <person name="Young S.K."/>
            <person name="Zeng Q."/>
            <person name="Gargeya S."/>
            <person name="Fitzgerald M."/>
            <person name="Haas B."/>
            <person name="Abouelleil A."/>
            <person name="Alvarado L."/>
            <person name="Arachchi H.M."/>
            <person name="Berlin A."/>
            <person name="Brown A."/>
            <person name="Chapman S.B."/>
            <person name="Chen Z."/>
            <person name="Dunbar C."/>
            <person name="Freedman E."/>
            <person name="Gearin G."/>
            <person name="Gellesch M."/>
            <person name="Goldberg J."/>
            <person name="Griggs A."/>
            <person name="Gujja S."/>
            <person name="Heiman D."/>
            <person name="Howarth C."/>
            <person name="Larson L."/>
            <person name="Lui A."/>
            <person name="MacDonald P.J.P."/>
            <person name="Mehta T."/>
            <person name="Montmayeur A."/>
            <person name="Murphy C."/>
            <person name="Neiman D."/>
            <person name="Pearson M."/>
            <person name="Priest M."/>
            <person name="Roberts A."/>
            <person name="Saif S."/>
            <person name="Shea T."/>
            <person name="Shenoy N."/>
            <person name="Sisk P."/>
            <person name="Stolte C."/>
            <person name="Sykes S."/>
            <person name="Yandava C."/>
            <person name="Wortman J."/>
            <person name="Nusbaum C."/>
            <person name="Birren B."/>
        </authorList>
    </citation>
    <scope>NUCLEOTIDE SEQUENCE [LARGE SCALE GENOMIC DNA]</scope>
    <source>
        <strain evidence="3 4">ATCC BAA-286</strain>
    </source>
</reference>
<dbReference type="HOGENOM" id="CLU_023194_24_0_10"/>
<evidence type="ECO:0000259" key="1">
    <source>
        <dbReference type="Pfam" id="PF01408"/>
    </source>
</evidence>
<dbReference type="SUPFAM" id="SSF51735">
    <property type="entry name" value="NAD(P)-binding Rossmann-fold domains"/>
    <property type="match status" value="1"/>
</dbReference>
<feature type="domain" description="Gfo/Idh/MocA-like oxidoreductase N-terminal" evidence="1">
    <location>
        <begin position="44"/>
        <end position="164"/>
    </location>
</feature>